<proteinExistence type="predicted"/>
<dbReference type="RefSeq" id="WP_109274455.1">
    <property type="nucleotide sequence ID" value="NZ_QFKX01000001.1"/>
</dbReference>
<evidence type="ECO:0000313" key="2">
    <source>
        <dbReference type="EMBL" id="PWH07569.1"/>
    </source>
</evidence>
<feature type="region of interest" description="Disordered" evidence="1">
    <location>
        <begin position="1"/>
        <end position="22"/>
    </location>
</feature>
<comment type="caution">
    <text evidence="2">The sequence shown here is derived from an EMBL/GenBank/DDBJ whole genome shotgun (WGS) entry which is preliminary data.</text>
</comment>
<sequence>MISIPSLSANRTDTGPPSRRTVSKTSTLYFSSIVSVPYGRKFTKPSASSTFLALSSSIGPSS</sequence>
<organism evidence="2 3">
    <name type="scientific">Brachybacterium endophyticum</name>
    <dbReference type="NCBI Taxonomy" id="2182385"/>
    <lineage>
        <taxon>Bacteria</taxon>
        <taxon>Bacillati</taxon>
        <taxon>Actinomycetota</taxon>
        <taxon>Actinomycetes</taxon>
        <taxon>Micrococcales</taxon>
        <taxon>Dermabacteraceae</taxon>
        <taxon>Brachybacterium</taxon>
    </lineage>
</organism>
<gene>
    <name evidence="2" type="ORF">DEO23_02770</name>
</gene>
<feature type="compositionally biased region" description="Polar residues" evidence="1">
    <location>
        <begin position="1"/>
        <end position="15"/>
    </location>
</feature>
<dbReference type="AlphaFoldDB" id="A0A2U2RNX9"/>
<keyword evidence="3" id="KW-1185">Reference proteome</keyword>
<evidence type="ECO:0000256" key="1">
    <source>
        <dbReference type="SAM" id="MobiDB-lite"/>
    </source>
</evidence>
<name>A0A2U2RNX9_9MICO</name>
<dbReference type="Proteomes" id="UP000245590">
    <property type="component" value="Unassembled WGS sequence"/>
</dbReference>
<dbReference type="EMBL" id="QFKX01000001">
    <property type="protein sequence ID" value="PWH07569.1"/>
    <property type="molecule type" value="Genomic_DNA"/>
</dbReference>
<protein>
    <submittedName>
        <fullName evidence="2">Uncharacterized protein</fullName>
    </submittedName>
</protein>
<accession>A0A2U2RNX9</accession>
<reference evidence="2 3" key="1">
    <citation type="submission" date="2018-05" db="EMBL/GenBank/DDBJ databases">
        <title>Brachybacterium sp. M1HQ-2T, whole genome shotgun sequence.</title>
        <authorList>
            <person name="Tuo L."/>
        </authorList>
    </citation>
    <scope>NUCLEOTIDE SEQUENCE [LARGE SCALE GENOMIC DNA]</scope>
    <source>
        <strain evidence="2 3">M1HQ-2</strain>
    </source>
</reference>
<evidence type="ECO:0000313" key="3">
    <source>
        <dbReference type="Proteomes" id="UP000245590"/>
    </source>
</evidence>